<protein>
    <submittedName>
        <fullName evidence="2">Uncharacterized protein</fullName>
    </submittedName>
</protein>
<dbReference type="EMBL" id="HBUF01171942">
    <property type="protein sequence ID" value="CAG6652900.1"/>
    <property type="molecule type" value="Transcribed_RNA"/>
</dbReference>
<dbReference type="EMBL" id="HBUF01007252">
    <property type="protein sequence ID" value="CAG6607259.1"/>
    <property type="molecule type" value="Transcribed_RNA"/>
</dbReference>
<feature type="signal peptide" evidence="1">
    <location>
        <begin position="1"/>
        <end position="16"/>
    </location>
</feature>
<dbReference type="EMBL" id="HBUF01339666">
    <property type="protein sequence ID" value="CAG6701031.1"/>
    <property type="molecule type" value="Transcribed_RNA"/>
</dbReference>
<dbReference type="EMBL" id="HBUF01339665">
    <property type="protein sequence ID" value="CAG6701028.1"/>
    <property type="molecule type" value="Transcribed_RNA"/>
</dbReference>
<proteinExistence type="predicted"/>
<dbReference type="EMBL" id="HBUF01007254">
    <property type="protein sequence ID" value="CAG6607263.1"/>
    <property type="molecule type" value="Transcribed_RNA"/>
</dbReference>
<evidence type="ECO:0000313" key="2">
    <source>
        <dbReference type="EMBL" id="CAG6607263.1"/>
    </source>
</evidence>
<dbReference type="EMBL" id="HBUF01339667">
    <property type="protein sequence ID" value="CAG6701034.1"/>
    <property type="molecule type" value="Transcribed_RNA"/>
</dbReference>
<feature type="chain" id="PRO_5036428330" evidence="1">
    <location>
        <begin position="17"/>
        <end position="104"/>
    </location>
</feature>
<dbReference type="AlphaFoldDB" id="A0A8D8LIR5"/>
<organism evidence="2">
    <name type="scientific">Cacopsylla melanoneura</name>
    <dbReference type="NCBI Taxonomy" id="428564"/>
    <lineage>
        <taxon>Eukaryota</taxon>
        <taxon>Metazoa</taxon>
        <taxon>Ecdysozoa</taxon>
        <taxon>Arthropoda</taxon>
        <taxon>Hexapoda</taxon>
        <taxon>Insecta</taxon>
        <taxon>Pterygota</taxon>
        <taxon>Neoptera</taxon>
        <taxon>Paraneoptera</taxon>
        <taxon>Hemiptera</taxon>
        <taxon>Sternorrhyncha</taxon>
        <taxon>Psylloidea</taxon>
        <taxon>Psyllidae</taxon>
        <taxon>Psyllinae</taxon>
        <taxon>Cacopsylla</taxon>
    </lineage>
</organism>
<dbReference type="EMBL" id="HBUF01007253">
    <property type="protein sequence ID" value="CAG6607261.1"/>
    <property type="molecule type" value="Transcribed_RNA"/>
</dbReference>
<keyword evidence="1" id="KW-0732">Signal</keyword>
<evidence type="ECO:0000256" key="1">
    <source>
        <dbReference type="SAM" id="SignalP"/>
    </source>
</evidence>
<reference evidence="2" key="1">
    <citation type="submission" date="2021-05" db="EMBL/GenBank/DDBJ databases">
        <authorList>
            <person name="Alioto T."/>
            <person name="Alioto T."/>
            <person name="Gomez Garrido J."/>
        </authorList>
    </citation>
    <scope>NUCLEOTIDE SEQUENCE</scope>
</reference>
<name>A0A8D8LIR5_9HEMI</name>
<accession>A0A8D8LIR5</accession>
<sequence length="104" mass="11814">MVCLVLLCLQFTRKMATEHSTSIHSPQPESSLSTPRSCKTRPLLLQATMSLRCWDPVVPTLKRLQSLLMRRLEFCSTHKSTRMGWDVGTHSNTPMSILQTPMTL</sequence>
<dbReference type="EMBL" id="HBUF01339668">
    <property type="protein sequence ID" value="CAG6701037.1"/>
    <property type="molecule type" value="Transcribed_RNA"/>
</dbReference>